<protein>
    <submittedName>
        <fullName evidence="3">DUF4880 domain-containing protein</fullName>
    </submittedName>
</protein>
<dbReference type="PANTHER" id="PTHR30273:SF2">
    <property type="entry name" value="PROTEIN FECR"/>
    <property type="match status" value="1"/>
</dbReference>
<gene>
    <name evidence="3" type="ORF">EXN22_05945</name>
</gene>
<dbReference type="Proteomes" id="UP000291130">
    <property type="component" value="Chromosome"/>
</dbReference>
<name>A0A411MQK9_9PSED</name>
<dbReference type="Pfam" id="PF04773">
    <property type="entry name" value="FecR"/>
    <property type="match status" value="1"/>
</dbReference>
<dbReference type="AlphaFoldDB" id="A0A411MQK9"/>
<dbReference type="EMBL" id="CP035952">
    <property type="protein sequence ID" value="QBF29027.1"/>
    <property type="molecule type" value="Genomic_DNA"/>
</dbReference>
<evidence type="ECO:0000313" key="3">
    <source>
        <dbReference type="EMBL" id="QBF29027.1"/>
    </source>
</evidence>
<dbReference type="GO" id="GO:0016989">
    <property type="term" value="F:sigma factor antagonist activity"/>
    <property type="evidence" value="ECO:0007669"/>
    <property type="project" value="TreeGrafter"/>
</dbReference>
<dbReference type="KEGG" id="ptk:EXN22_05945"/>
<dbReference type="OrthoDB" id="1099576at2"/>
<dbReference type="PANTHER" id="PTHR30273">
    <property type="entry name" value="PERIPLASMIC SIGNAL SENSOR AND SIGMA FACTOR ACTIVATOR FECR-RELATED"/>
    <property type="match status" value="1"/>
</dbReference>
<organism evidence="3 4">
    <name type="scientific">Pseudomonas tructae</name>
    <dbReference type="NCBI Taxonomy" id="2518644"/>
    <lineage>
        <taxon>Bacteria</taxon>
        <taxon>Pseudomonadati</taxon>
        <taxon>Pseudomonadota</taxon>
        <taxon>Gammaproteobacteria</taxon>
        <taxon>Pseudomonadales</taxon>
        <taxon>Pseudomonadaceae</taxon>
        <taxon>Pseudomonas</taxon>
    </lineage>
</organism>
<evidence type="ECO:0000259" key="1">
    <source>
        <dbReference type="Pfam" id="PF04773"/>
    </source>
</evidence>
<feature type="domain" description="FecR protein" evidence="1">
    <location>
        <begin position="107"/>
        <end position="201"/>
    </location>
</feature>
<dbReference type="Gene3D" id="2.60.120.1440">
    <property type="match status" value="1"/>
</dbReference>
<reference evidence="3 4" key="1">
    <citation type="submission" date="2019-02" db="EMBL/GenBank/DDBJ databases">
        <title>Complete genome sequence of Pseudomonas sp. SNU WT1 isolated from rainbow trout.</title>
        <authorList>
            <person name="Oh W.T."/>
            <person name="Park S.C."/>
        </authorList>
    </citation>
    <scope>NUCLEOTIDE SEQUENCE [LARGE SCALE GENOMIC DNA]</scope>
    <source>
        <strain evidence="3 4">SNU WT1</strain>
    </source>
</reference>
<sequence>MRDQAIAWFTLAQSGEMSTQEHLHLQQWRQADPDHERAWQRLAGIPRQLQQQAQLLNSPVARNALQQTRTVNRDRRQLLKALAGLGLFGASAWQARDSLWLQGALADYRTGTGERQHHTLADGTQIWLNTRTALDVRFSATERQLLLRQGELDILSSQDTAGRPLQVYTAEARLRPLGTRFMVRSDNNGSGTLLAVSSGQVAAMPISEVGEQVIHSGQQTRIDRFGVATPQALDPNASAWIDGLIVAQRMRLGDFIAQLSRYHVGILRCDPAVAGLYLTGSFPLNDIERIFTLLEKSLPVHLQRRTPYWITVTARA</sequence>
<dbReference type="InterPro" id="IPR012373">
    <property type="entry name" value="Ferrdict_sens_TM"/>
</dbReference>
<proteinExistence type="predicted"/>
<dbReference type="PIRSF" id="PIRSF018266">
    <property type="entry name" value="FecR"/>
    <property type="match status" value="1"/>
</dbReference>
<accession>A0A411MQK9</accession>
<dbReference type="InterPro" id="IPR006860">
    <property type="entry name" value="FecR"/>
</dbReference>
<evidence type="ECO:0000259" key="2">
    <source>
        <dbReference type="Pfam" id="PF16220"/>
    </source>
</evidence>
<dbReference type="Pfam" id="PF16220">
    <property type="entry name" value="DUF4880"/>
    <property type="match status" value="1"/>
</dbReference>
<keyword evidence="4" id="KW-1185">Reference proteome</keyword>
<feature type="domain" description="FecR N-terminal" evidence="2">
    <location>
        <begin position="3"/>
        <end position="43"/>
    </location>
</feature>
<evidence type="ECO:0000313" key="4">
    <source>
        <dbReference type="Proteomes" id="UP000291130"/>
    </source>
</evidence>
<dbReference type="InterPro" id="IPR032623">
    <property type="entry name" value="FecR_N"/>
</dbReference>